<dbReference type="AlphaFoldDB" id="A0A2X0MXB4"/>
<dbReference type="Proteomes" id="UP000249464">
    <property type="component" value="Unassembled WGS sequence"/>
</dbReference>
<proteinExistence type="predicted"/>
<dbReference type="EMBL" id="FQNC01000047">
    <property type="protein sequence ID" value="SGY73208.1"/>
    <property type="molecule type" value="Genomic_DNA"/>
</dbReference>
<dbReference type="SUPFAM" id="SSF144232">
    <property type="entry name" value="HIT/MYND zinc finger-like"/>
    <property type="match status" value="1"/>
</dbReference>
<dbReference type="Gene3D" id="6.10.140.2220">
    <property type="match status" value="1"/>
</dbReference>
<protein>
    <submittedName>
        <fullName evidence="2">BQ5605_C005g03274 protein</fullName>
    </submittedName>
</protein>
<name>A0A2X0MXB4_9BASI</name>
<sequence length="420" mass="46408">MAQLDKCVACKKAVAPVIAPEAPSTTGLDSSRSLQVCSKCRGVAYCSRECQVGSRVNHQVMARTAISRTPRPLLQIKHWPSHKSQCPILALSNKMSSTTVSPKPKAKSTTPVTNPIADPWSSFKPFLDSISTELCWVLSLPHVPHVHDPIPSTRQVAWYHLHFSLNPSKEVHADPKAGTTTLKNSRRQFVLKLGQRTSPPSFLDWIRSEPSHTDQSQIVQQYQKQLFSLVEADRTVFEKGGKLENQSLRRVICTAEDVNRRFIGLSIQALGSHTVTRSALDPLNEDLDWVGPLSRILETIEPCDGSESSASGKGATKSSSGEEGSTKLLEKIVRELMKDEGWAERSLKSWKEGDKKENELLHAALLKRGIKEQVLVGGRLGKGYYYAVPVSVPNQMLMRTNSSTRGALFGRRGGRIRTGL</sequence>
<accession>A0A2X0MXB4</accession>
<organism evidence="2 3">
    <name type="scientific">Microbotryum silenes-dioicae</name>
    <dbReference type="NCBI Taxonomy" id="796604"/>
    <lineage>
        <taxon>Eukaryota</taxon>
        <taxon>Fungi</taxon>
        <taxon>Dikarya</taxon>
        <taxon>Basidiomycota</taxon>
        <taxon>Pucciniomycotina</taxon>
        <taxon>Microbotryomycetes</taxon>
        <taxon>Microbotryales</taxon>
        <taxon>Microbotryaceae</taxon>
        <taxon>Microbotryum</taxon>
    </lineage>
</organism>
<evidence type="ECO:0000313" key="3">
    <source>
        <dbReference type="Proteomes" id="UP000249464"/>
    </source>
</evidence>
<gene>
    <name evidence="2" type="primary">BQ5605_C005g03274</name>
    <name evidence="2" type="ORF">BQ5605_C005G03274</name>
</gene>
<feature type="compositionally biased region" description="Low complexity" evidence="1">
    <location>
        <begin position="305"/>
        <end position="323"/>
    </location>
</feature>
<evidence type="ECO:0000313" key="2">
    <source>
        <dbReference type="EMBL" id="SGY73208.1"/>
    </source>
</evidence>
<evidence type="ECO:0000256" key="1">
    <source>
        <dbReference type="SAM" id="MobiDB-lite"/>
    </source>
</evidence>
<dbReference type="GO" id="GO:0008270">
    <property type="term" value="F:zinc ion binding"/>
    <property type="evidence" value="ECO:0007669"/>
    <property type="project" value="UniProtKB-KW"/>
</dbReference>
<dbReference type="STRING" id="796604.A0A2X0MXB4"/>
<feature type="region of interest" description="Disordered" evidence="1">
    <location>
        <begin position="301"/>
        <end position="325"/>
    </location>
</feature>
<reference evidence="2 3" key="1">
    <citation type="submission" date="2016-11" db="EMBL/GenBank/DDBJ databases">
        <authorList>
            <person name="Jaros S."/>
            <person name="Januszkiewicz K."/>
            <person name="Wedrychowicz H."/>
        </authorList>
    </citation>
    <scope>NUCLEOTIDE SEQUENCE [LARGE SCALE GENOMIC DNA]</scope>
</reference>
<keyword evidence="3" id="KW-1185">Reference proteome</keyword>